<evidence type="ECO:0000313" key="1">
    <source>
        <dbReference type="EMBL" id="KFG62297.1"/>
    </source>
</evidence>
<comment type="caution">
    <text evidence="1">The sequence shown here is derived from an EMBL/GenBank/DDBJ whole genome shotgun (WGS) entry which is preliminary data.</text>
</comment>
<gene>
    <name evidence="1" type="ORF">TGRUB_430850</name>
</gene>
<dbReference type="AlphaFoldDB" id="A0A086M079"/>
<dbReference type="Proteomes" id="UP000028834">
    <property type="component" value="Unassembled WGS sequence"/>
</dbReference>
<name>A0A086M079_TOXGO</name>
<organism evidence="1 2">
    <name type="scientific">Toxoplasma gondii RUB</name>
    <dbReference type="NCBI Taxonomy" id="935652"/>
    <lineage>
        <taxon>Eukaryota</taxon>
        <taxon>Sar</taxon>
        <taxon>Alveolata</taxon>
        <taxon>Apicomplexa</taxon>
        <taxon>Conoidasida</taxon>
        <taxon>Coccidia</taxon>
        <taxon>Eucoccidiorida</taxon>
        <taxon>Eimeriorina</taxon>
        <taxon>Sarcocystidae</taxon>
        <taxon>Toxoplasma</taxon>
    </lineage>
</organism>
<reference evidence="1 2" key="1">
    <citation type="submission" date="2014-05" db="EMBL/GenBank/DDBJ databases">
        <authorList>
            <person name="Sibley D."/>
            <person name="Venepally P."/>
            <person name="Karamycheva S."/>
            <person name="Hadjithomas M."/>
            <person name="Khan A."/>
            <person name="Brunk B."/>
            <person name="Roos D."/>
            <person name="Caler E."/>
            <person name="Lorenzi H."/>
        </authorList>
    </citation>
    <scope>NUCLEOTIDE SEQUENCE [LARGE SCALE GENOMIC DNA]</scope>
    <source>
        <strain evidence="1 2">RUB</strain>
    </source>
</reference>
<dbReference type="VEuPathDB" id="ToxoDB:TGRUB_430850"/>
<dbReference type="EMBL" id="AFYV02001327">
    <property type="protein sequence ID" value="KFG62297.1"/>
    <property type="molecule type" value="Genomic_DNA"/>
</dbReference>
<sequence length="319" mass="35009">MGEELKLREQRLDICVEDFREKTVYGSSTLVIEVGSSVSAAIASALATSEGDEGARDLTQKDALSSPPVVLPLQVPAACVVKRVWVDEQETEFSLPSEETSNGRSSLSLLGDDQGGIHFDLLSLRLRTAREAARRDGERQMLVQLPEKTVDKFQARVRQRLRVSIDFKLVNPSFRTSSLYFADHWLSPPQGPHRLYRLLLSSHSASSLPWFPTLPVSAYASPWSPPSPDSQKSRSLNKSKEAPSACARCRWVLSVDVPEGNVAVGPGLLVRRARVCRQRRFGAADDEDETKTAVEKGADLLGEVAGRDGAAAEANDREQ</sequence>
<proteinExistence type="predicted"/>
<feature type="non-terminal residue" evidence="1">
    <location>
        <position position="319"/>
    </location>
</feature>
<evidence type="ECO:0000313" key="2">
    <source>
        <dbReference type="Proteomes" id="UP000028834"/>
    </source>
</evidence>
<accession>A0A086M079</accession>
<protein>
    <submittedName>
        <fullName evidence="1">Bromodomain protein</fullName>
    </submittedName>
</protein>